<evidence type="ECO:0000313" key="5">
    <source>
        <dbReference type="EMBL" id="KAG8574749.1"/>
    </source>
</evidence>
<keyword evidence="6" id="KW-1185">Reference proteome</keyword>
<evidence type="ECO:0000313" key="6">
    <source>
        <dbReference type="Proteomes" id="UP000824782"/>
    </source>
</evidence>
<keyword evidence="2" id="KW-0175">Coiled coil</keyword>
<sequence length="177" mass="20145">MLLFLGLLAVFISPLYGDESFQYLSTGYNGENEYHIINVNEQVKVATLNLYSGRQSANAVFDYSQNIVAYHMPYRGICVLAHMDIATFPGLGRINEWIHTRREQKKELEELRKHYVVTNQQVYDLAQFSNAVQSLCWGVPTYWAREYSSPQHGFGAEGCAGIHLFCLRIGLCAGFHL</sequence>
<keyword evidence="1" id="KW-1015">Disulfide bond</keyword>
<evidence type="ECO:0000256" key="3">
    <source>
        <dbReference type="SAM" id="SignalP"/>
    </source>
</evidence>
<protein>
    <recommendedName>
        <fullName evidence="4">BRICHOS domain-containing protein</fullName>
    </recommendedName>
</protein>
<comment type="caution">
    <text evidence="5">The sequence shown here is derived from an EMBL/GenBank/DDBJ whole genome shotgun (WGS) entry which is preliminary data.</text>
</comment>
<evidence type="ECO:0000259" key="4">
    <source>
        <dbReference type="PROSITE" id="PS50869"/>
    </source>
</evidence>
<feature type="coiled-coil region" evidence="2">
    <location>
        <begin position="94"/>
        <end position="121"/>
    </location>
</feature>
<accession>A0AAV7BQ49</accession>
<feature type="domain" description="BRICHOS" evidence="4">
    <location>
        <begin position="51"/>
        <end position="144"/>
    </location>
</feature>
<dbReference type="Gene3D" id="3.30.390.150">
    <property type="match status" value="1"/>
</dbReference>
<dbReference type="InterPro" id="IPR051772">
    <property type="entry name" value="Gastrokine"/>
</dbReference>
<feature type="signal peptide" evidence="3">
    <location>
        <begin position="1"/>
        <end position="17"/>
    </location>
</feature>
<dbReference type="Proteomes" id="UP000824782">
    <property type="component" value="Unassembled WGS sequence"/>
</dbReference>
<gene>
    <name evidence="5" type="ORF">GDO81_009309</name>
</gene>
<organism evidence="5 6">
    <name type="scientific">Engystomops pustulosus</name>
    <name type="common">Tungara frog</name>
    <name type="synonym">Physalaemus pustulosus</name>
    <dbReference type="NCBI Taxonomy" id="76066"/>
    <lineage>
        <taxon>Eukaryota</taxon>
        <taxon>Metazoa</taxon>
        <taxon>Chordata</taxon>
        <taxon>Craniata</taxon>
        <taxon>Vertebrata</taxon>
        <taxon>Euteleostomi</taxon>
        <taxon>Amphibia</taxon>
        <taxon>Batrachia</taxon>
        <taxon>Anura</taxon>
        <taxon>Neobatrachia</taxon>
        <taxon>Hyloidea</taxon>
        <taxon>Leptodactylidae</taxon>
        <taxon>Leiuperinae</taxon>
        <taxon>Engystomops</taxon>
    </lineage>
</organism>
<evidence type="ECO:0000256" key="1">
    <source>
        <dbReference type="ARBA" id="ARBA00023157"/>
    </source>
</evidence>
<name>A0AAV7BQ49_ENGPU</name>
<dbReference type="PROSITE" id="PS50869">
    <property type="entry name" value="BRICHOS"/>
    <property type="match status" value="1"/>
</dbReference>
<keyword evidence="3" id="KW-0732">Signal</keyword>
<dbReference type="SMART" id="SM01039">
    <property type="entry name" value="BRICHOS"/>
    <property type="match status" value="1"/>
</dbReference>
<dbReference type="InterPro" id="IPR007084">
    <property type="entry name" value="BRICHOS_dom"/>
</dbReference>
<dbReference type="EMBL" id="WNYA01000004">
    <property type="protein sequence ID" value="KAG8574749.1"/>
    <property type="molecule type" value="Genomic_DNA"/>
</dbReference>
<dbReference type="Pfam" id="PF04089">
    <property type="entry name" value="BRICHOS"/>
    <property type="match status" value="1"/>
</dbReference>
<evidence type="ECO:0000256" key="2">
    <source>
        <dbReference type="SAM" id="Coils"/>
    </source>
</evidence>
<proteinExistence type="predicted"/>
<feature type="chain" id="PRO_5043809569" description="BRICHOS domain-containing protein" evidence="3">
    <location>
        <begin position="18"/>
        <end position="177"/>
    </location>
</feature>
<dbReference type="AlphaFoldDB" id="A0AAV7BQ49"/>
<reference evidence="5" key="1">
    <citation type="thesis" date="2020" institute="ProQuest LLC" country="789 East Eisenhower Parkway, Ann Arbor, MI, USA">
        <title>Comparative Genomics and Chromosome Evolution.</title>
        <authorList>
            <person name="Mudd A.B."/>
        </authorList>
    </citation>
    <scope>NUCLEOTIDE SEQUENCE</scope>
    <source>
        <strain evidence="5">237g6f4</strain>
        <tissue evidence="5">Blood</tissue>
    </source>
</reference>
<dbReference type="PANTHER" id="PTHR16483">
    <property type="entry name" value="GASTROKINE 1"/>
    <property type="match status" value="1"/>
</dbReference>